<gene>
    <name evidence="2" type="ORF">ILYODFUR_031971</name>
</gene>
<evidence type="ECO:0000256" key="1">
    <source>
        <dbReference type="SAM" id="MobiDB-lite"/>
    </source>
</evidence>
<keyword evidence="3" id="KW-1185">Reference proteome</keyword>
<proteinExistence type="predicted"/>
<feature type="compositionally biased region" description="Polar residues" evidence="1">
    <location>
        <begin position="1"/>
        <end position="10"/>
    </location>
</feature>
<feature type="compositionally biased region" description="Basic and acidic residues" evidence="1">
    <location>
        <begin position="15"/>
        <end position="24"/>
    </location>
</feature>
<name>A0ABV0U0P6_9TELE</name>
<dbReference type="Proteomes" id="UP001482620">
    <property type="component" value="Unassembled WGS sequence"/>
</dbReference>
<sequence length="101" mass="12099">MMFDAMQSNKVPRVSRRETDPEYHRPSEIRSSVNDWLFHIFILSRRCWQITPLKIPVAFSKLLIYVYDGRTEKCVFFTFNYSSVTVRFEDISCLPYYPGFL</sequence>
<evidence type="ECO:0000313" key="3">
    <source>
        <dbReference type="Proteomes" id="UP001482620"/>
    </source>
</evidence>
<protein>
    <submittedName>
        <fullName evidence="2">Uncharacterized protein</fullName>
    </submittedName>
</protein>
<organism evidence="2 3">
    <name type="scientific">Ilyodon furcidens</name>
    <name type="common">goldbreast splitfin</name>
    <dbReference type="NCBI Taxonomy" id="33524"/>
    <lineage>
        <taxon>Eukaryota</taxon>
        <taxon>Metazoa</taxon>
        <taxon>Chordata</taxon>
        <taxon>Craniata</taxon>
        <taxon>Vertebrata</taxon>
        <taxon>Euteleostomi</taxon>
        <taxon>Actinopterygii</taxon>
        <taxon>Neopterygii</taxon>
        <taxon>Teleostei</taxon>
        <taxon>Neoteleostei</taxon>
        <taxon>Acanthomorphata</taxon>
        <taxon>Ovalentaria</taxon>
        <taxon>Atherinomorphae</taxon>
        <taxon>Cyprinodontiformes</taxon>
        <taxon>Goodeidae</taxon>
        <taxon>Ilyodon</taxon>
    </lineage>
</organism>
<accession>A0ABV0U0P6</accession>
<evidence type="ECO:0000313" key="2">
    <source>
        <dbReference type="EMBL" id="MEQ2238316.1"/>
    </source>
</evidence>
<comment type="caution">
    <text evidence="2">The sequence shown here is derived from an EMBL/GenBank/DDBJ whole genome shotgun (WGS) entry which is preliminary data.</text>
</comment>
<feature type="region of interest" description="Disordered" evidence="1">
    <location>
        <begin position="1"/>
        <end position="24"/>
    </location>
</feature>
<dbReference type="EMBL" id="JAHRIQ010051418">
    <property type="protein sequence ID" value="MEQ2238316.1"/>
    <property type="molecule type" value="Genomic_DNA"/>
</dbReference>
<reference evidence="2 3" key="1">
    <citation type="submission" date="2021-06" db="EMBL/GenBank/DDBJ databases">
        <authorList>
            <person name="Palmer J.M."/>
        </authorList>
    </citation>
    <scope>NUCLEOTIDE SEQUENCE [LARGE SCALE GENOMIC DNA]</scope>
    <source>
        <strain evidence="3">if_2019</strain>
        <tissue evidence="2">Muscle</tissue>
    </source>
</reference>